<proteinExistence type="predicted"/>
<sequence length="328" mass="36230">MLGGYRARLAAQDVVANPTKHEELPEVEAQRKAEDDFVNDLVNLGKVQKSQIRRRLRVSDTFGKGQRELQIVLTTDFSVFVFLVKPWSGKYKPGADAKDWLSISETDEATSIKLIKSPLLEVEQQCKLLHSHLISTGAAVKSTAVEGFLIFSSSSIDLPEDVLELEHVLTGSKIKSFCRKLEKTWTQFLTDPLKPSFFTGALSYKQLSAANIGLSKGGSYDKIKLTGGRLIEGDFKACPMTSFDRSEIGRLEFIHNRTTWFGSAKALLGAQPTVTIRLYKRGQTPGWISSGSFSTNEIPFNVSAEFHAAGESAIAKIPVNEIEFINLA</sequence>
<name>E4XD44_OIKDI</name>
<reference evidence="2" key="1">
    <citation type="journal article" date="2010" name="Science">
        <title>Plasticity of animal genome architecture unmasked by rapid evolution of a pelagic tunicate.</title>
        <authorList>
            <person name="Denoeud F."/>
            <person name="Henriet S."/>
            <person name="Mungpakdee S."/>
            <person name="Aury J.M."/>
            <person name="Da Silva C."/>
            <person name="Brinkmann H."/>
            <person name="Mikhaleva J."/>
            <person name="Olsen L.C."/>
            <person name="Jubin C."/>
            <person name="Canestro C."/>
            <person name="Bouquet J.M."/>
            <person name="Danks G."/>
            <person name="Poulain J."/>
            <person name="Campsteijn C."/>
            <person name="Adamski M."/>
            <person name="Cross I."/>
            <person name="Yadetie F."/>
            <person name="Muffato M."/>
            <person name="Louis A."/>
            <person name="Butcher S."/>
            <person name="Tsagkogeorga G."/>
            <person name="Konrad A."/>
            <person name="Singh S."/>
            <person name="Jensen M.F."/>
            <person name="Cong E.H."/>
            <person name="Eikeseth-Otteraa H."/>
            <person name="Noel B."/>
            <person name="Anthouard V."/>
            <person name="Porcel B.M."/>
            <person name="Kachouri-Lafond R."/>
            <person name="Nishino A."/>
            <person name="Ugolini M."/>
            <person name="Chourrout P."/>
            <person name="Nishida H."/>
            <person name="Aasland R."/>
            <person name="Huzurbazar S."/>
            <person name="Westhof E."/>
            <person name="Delsuc F."/>
            <person name="Lehrach H."/>
            <person name="Reinhardt R."/>
            <person name="Weissenbach J."/>
            <person name="Roy S.W."/>
            <person name="Artiguenave F."/>
            <person name="Postlethwait J.H."/>
            <person name="Manak J.R."/>
            <person name="Thompson E.M."/>
            <person name="Jaillon O."/>
            <person name="Du Pasquier L."/>
            <person name="Boudinot P."/>
            <person name="Liberles D.A."/>
            <person name="Volff J.N."/>
            <person name="Philippe H."/>
            <person name="Lenhard B."/>
            <person name="Roest Crollius H."/>
            <person name="Wincker P."/>
            <person name="Chourrout D."/>
        </authorList>
    </citation>
    <scope>NUCLEOTIDE SEQUENCE [LARGE SCALE GENOMIC DNA]</scope>
</reference>
<evidence type="ECO:0000313" key="2">
    <source>
        <dbReference type="EMBL" id="CBY24078.1"/>
    </source>
</evidence>
<evidence type="ECO:0000259" key="1">
    <source>
        <dbReference type="Pfam" id="PF08378"/>
    </source>
</evidence>
<evidence type="ECO:0000313" key="3">
    <source>
        <dbReference type="Proteomes" id="UP000001307"/>
    </source>
</evidence>
<protein>
    <recommendedName>
        <fullName evidence="1">NERD domain-containing protein</fullName>
    </recommendedName>
</protein>
<dbReference type="InParanoid" id="E4XD44"/>
<dbReference type="OrthoDB" id="1874403at2759"/>
<organism evidence="2">
    <name type="scientific">Oikopleura dioica</name>
    <name type="common">Tunicate</name>
    <dbReference type="NCBI Taxonomy" id="34765"/>
    <lineage>
        <taxon>Eukaryota</taxon>
        <taxon>Metazoa</taxon>
        <taxon>Chordata</taxon>
        <taxon>Tunicata</taxon>
        <taxon>Appendicularia</taxon>
        <taxon>Copelata</taxon>
        <taxon>Oikopleuridae</taxon>
        <taxon>Oikopleura</taxon>
    </lineage>
</organism>
<dbReference type="AlphaFoldDB" id="E4XD44"/>
<accession>E4XD44</accession>
<keyword evidence="3" id="KW-1185">Reference proteome</keyword>
<dbReference type="Pfam" id="PF08378">
    <property type="entry name" value="NERD"/>
    <property type="match status" value="1"/>
</dbReference>
<dbReference type="PANTHER" id="PTHR35287:SF1">
    <property type="entry name" value="SI:ZFOS-911D5.4"/>
    <property type="match status" value="1"/>
</dbReference>
<feature type="domain" description="NERD" evidence="1">
    <location>
        <begin position="46"/>
        <end position="152"/>
    </location>
</feature>
<gene>
    <name evidence="2" type="ORF">GSOID_T00008079001</name>
</gene>
<dbReference type="InterPro" id="IPR011528">
    <property type="entry name" value="NERD"/>
</dbReference>
<dbReference type="Proteomes" id="UP000001307">
    <property type="component" value="Unassembled WGS sequence"/>
</dbReference>
<dbReference type="PANTHER" id="PTHR35287">
    <property type="entry name" value="SI:ZFOS-911D5.4"/>
    <property type="match status" value="1"/>
</dbReference>
<dbReference type="EMBL" id="FN653038">
    <property type="protein sequence ID" value="CBY24078.1"/>
    <property type="molecule type" value="Genomic_DNA"/>
</dbReference>